<reference evidence="1 2" key="1">
    <citation type="submission" date="2015-11" db="EMBL/GenBank/DDBJ databases">
        <title>Expanding the genomic diversity of Burkholderia species for the development of highly accurate diagnostics.</title>
        <authorList>
            <person name="Sahl J."/>
            <person name="Keim P."/>
            <person name="Wagner D."/>
        </authorList>
    </citation>
    <scope>NUCLEOTIDE SEQUENCE [LARGE SCALE GENOMIC DNA]</scope>
    <source>
        <strain evidence="1 2">MSMB368WGS</strain>
    </source>
</reference>
<dbReference type="EMBL" id="LPJR01000095">
    <property type="protein sequence ID" value="KWF17324.1"/>
    <property type="molecule type" value="Genomic_DNA"/>
</dbReference>
<proteinExistence type="predicted"/>
<name>A0A132E5K8_9BURK</name>
<sequence length="159" mass="16169">MEPIAAEFEFVTRALVPSATELFAPDTTVAPWPIAVESVPPEFALPPIATALVPEAVAAAPVLLTFTYVVSSNAIVPIRPVVPIVPPLATVHTPAASTVPFVPSSAVHASAAAAPPTAAPPSANATTACRAARADPFDCDFAVSAAAVHVLVTAFQTLR</sequence>
<gene>
    <name evidence="1" type="ORF">WT56_33160</name>
</gene>
<evidence type="ECO:0000313" key="1">
    <source>
        <dbReference type="EMBL" id="KWF17324.1"/>
    </source>
</evidence>
<accession>A0A132E5K8</accession>
<comment type="caution">
    <text evidence="1">The sequence shown here is derived from an EMBL/GenBank/DDBJ whole genome shotgun (WGS) entry which is preliminary data.</text>
</comment>
<evidence type="ECO:0000313" key="2">
    <source>
        <dbReference type="Proteomes" id="UP000062912"/>
    </source>
</evidence>
<dbReference type="AlphaFoldDB" id="A0A132E5K8"/>
<dbReference type="Proteomes" id="UP000062912">
    <property type="component" value="Unassembled WGS sequence"/>
</dbReference>
<protein>
    <submittedName>
        <fullName evidence="1">Uncharacterized protein</fullName>
    </submittedName>
</protein>
<organism evidence="1 2">
    <name type="scientific">Burkholderia pseudomultivorans</name>
    <dbReference type="NCBI Taxonomy" id="1207504"/>
    <lineage>
        <taxon>Bacteria</taxon>
        <taxon>Pseudomonadati</taxon>
        <taxon>Pseudomonadota</taxon>
        <taxon>Betaproteobacteria</taxon>
        <taxon>Burkholderiales</taxon>
        <taxon>Burkholderiaceae</taxon>
        <taxon>Burkholderia</taxon>
        <taxon>Burkholderia cepacia complex</taxon>
    </lineage>
</organism>